<dbReference type="InterPro" id="IPR050490">
    <property type="entry name" value="Bact_solute-bd_prot1"/>
</dbReference>
<evidence type="ECO:0000313" key="4">
    <source>
        <dbReference type="Proteomes" id="UP000256977"/>
    </source>
</evidence>
<evidence type="ECO:0000256" key="1">
    <source>
        <dbReference type="SAM" id="MobiDB-lite"/>
    </source>
</evidence>
<proteinExistence type="predicted"/>
<dbReference type="Pfam" id="PF01547">
    <property type="entry name" value="SBP_bac_1"/>
    <property type="match status" value="1"/>
</dbReference>
<dbReference type="EMBL" id="QRDZ01000004">
    <property type="protein sequence ID" value="RED85480.1"/>
    <property type="molecule type" value="Genomic_DNA"/>
</dbReference>
<keyword evidence="4" id="KW-1185">Reference proteome</keyword>
<dbReference type="AlphaFoldDB" id="A0A3D9KGR0"/>
<dbReference type="Gene3D" id="3.40.190.10">
    <property type="entry name" value="Periplasmic binding protein-like II"/>
    <property type="match status" value="2"/>
</dbReference>
<name>A0A3D9KGR0_9BACL</name>
<feature type="region of interest" description="Disordered" evidence="1">
    <location>
        <begin position="29"/>
        <end position="52"/>
    </location>
</feature>
<accession>A0A3D9KGR0</accession>
<feature type="signal peptide" evidence="2">
    <location>
        <begin position="1"/>
        <end position="22"/>
    </location>
</feature>
<organism evidence="3 4">
    <name type="scientific">Cohnella phaseoli</name>
    <dbReference type="NCBI Taxonomy" id="456490"/>
    <lineage>
        <taxon>Bacteria</taxon>
        <taxon>Bacillati</taxon>
        <taxon>Bacillota</taxon>
        <taxon>Bacilli</taxon>
        <taxon>Bacillales</taxon>
        <taxon>Paenibacillaceae</taxon>
        <taxon>Cohnella</taxon>
    </lineage>
</organism>
<dbReference type="SUPFAM" id="SSF53850">
    <property type="entry name" value="Periplasmic binding protein-like II"/>
    <property type="match status" value="1"/>
</dbReference>
<dbReference type="PANTHER" id="PTHR43649:SF14">
    <property type="entry name" value="BLR3389 PROTEIN"/>
    <property type="match status" value="1"/>
</dbReference>
<evidence type="ECO:0000256" key="2">
    <source>
        <dbReference type="SAM" id="SignalP"/>
    </source>
</evidence>
<dbReference type="PANTHER" id="PTHR43649">
    <property type="entry name" value="ARABINOSE-BINDING PROTEIN-RELATED"/>
    <property type="match status" value="1"/>
</dbReference>
<gene>
    <name evidence="3" type="ORF">DFP98_104185</name>
</gene>
<sequence>MKKSMTTIAASLTLLMALSACGGNNGNNGNSGSADNSAAQPSGGSASAEAPAKEVTLRVTSWVPEMKPAMEKIGEQFAKENPGVTVDFSIIPGDQYENITKTKLLANDAPDLFFMFASRVDELAANGLIGELSGASFYDRLLPGFQKKSADGKLYALPVDYSAYGVFYNQDVFKSLNLTPPQTFAELLSVSETIKAAGIEPFALGAKDSWTIENMALPMYASMTKPNEPNFGKDLYDGKASMSDAAFKRPFLALAELQDKGYINKGALGIDYQQSVASVLEGKTAMIASGSYVVGTASTLEADAQLGYFPFPADEGDPGLLMIVDKSLVYSSKGKNPELAQKFIDFFARADIMKMHIEGLNAIPTLGDTNAALPQALLDLGASAAKFRSFSQGFYLPGRAYQTFTEKLLPEIITGKGATDARFAELDKQLKEELQNPKVAVPFEEQ</sequence>
<feature type="chain" id="PRO_5038619852" evidence="2">
    <location>
        <begin position="23"/>
        <end position="446"/>
    </location>
</feature>
<dbReference type="Proteomes" id="UP000256977">
    <property type="component" value="Unassembled WGS sequence"/>
</dbReference>
<protein>
    <submittedName>
        <fullName evidence="3">Carbohydrate ABC transporter substrate-binding protein (CUT1 family)</fullName>
    </submittedName>
</protein>
<evidence type="ECO:0000313" key="3">
    <source>
        <dbReference type="EMBL" id="RED85480.1"/>
    </source>
</evidence>
<feature type="compositionally biased region" description="Low complexity" evidence="1">
    <location>
        <begin position="29"/>
        <end position="50"/>
    </location>
</feature>
<keyword evidence="2" id="KW-0732">Signal</keyword>
<dbReference type="RefSeq" id="WP_181917536.1">
    <property type="nucleotide sequence ID" value="NZ_QRDZ01000004.1"/>
</dbReference>
<reference evidence="3 4" key="1">
    <citation type="submission" date="2018-07" db="EMBL/GenBank/DDBJ databases">
        <title>Genomic Encyclopedia of Type Strains, Phase III (KMG-III): the genomes of soil and plant-associated and newly described type strains.</title>
        <authorList>
            <person name="Whitman W."/>
        </authorList>
    </citation>
    <scope>NUCLEOTIDE SEQUENCE [LARGE SCALE GENOMIC DNA]</scope>
    <source>
        <strain evidence="3 4">CECT 7287</strain>
    </source>
</reference>
<dbReference type="InterPro" id="IPR006059">
    <property type="entry name" value="SBP"/>
</dbReference>
<comment type="caution">
    <text evidence="3">The sequence shown here is derived from an EMBL/GenBank/DDBJ whole genome shotgun (WGS) entry which is preliminary data.</text>
</comment>
<dbReference type="PROSITE" id="PS51257">
    <property type="entry name" value="PROKAR_LIPOPROTEIN"/>
    <property type="match status" value="1"/>
</dbReference>